<evidence type="ECO:0000313" key="6">
    <source>
        <dbReference type="EMBL" id="SHL28651.1"/>
    </source>
</evidence>
<accession>A0A1M6ZDS4</accession>
<dbReference type="SMART" id="SM00267">
    <property type="entry name" value="GGDEF"/>
    <property type="match status" value="1"/>
</dbReference>
<dbReference type="RefSeq" id="WP_073478925.1">
    <property type="nucleotide sequence ID" value="NZ_FQZU01000057.1"/>
</dbReference>
<sequence length="593" mass="66054">MGLTKENGGMVGGSASKNLEVGGGKVLTTPLTLKLQELTDVCSVLEPETDPPQELKAGVLLVDDKPENLLALEKLLEAPDVEIVKASSGNEALSLILEREFALILLDVQMPGMDGFETAELIQSNKDTRHIPIIFVTAISKEQKHVFRGYETGAVDYLFKPLDPYILKGKVRTFLELHRQRLTLEHMNRILKKSNQKILEQQKSVIEEERLKVLLQMAGATAHELRQPLTALLGNIELLRMFSHAPEKQDKILSQIEEAGERVAEIVEMIQTIRRDETKAYAGNIAIINLDQETKVLYVEDRDTDYNSITQSLSSNPRLKILRAYGVGDGMEILQAQDPDLVLLDFYLNDGTGLDFLAEMEKAGEDAPVVVISGQGDEMVAAQMIQAGAFDYISKSRADAATLSRTIATALEKARLRKETRLAQEKIVDMSITDELTGLSNRRYFNEVVDIEVQKARNNGSPLTLCMMDLDHFKKVNDTYGHLTGDKVLAETGALLKQGFRSHDMIFRYGGEEFAVILPDTDLEHAKRACERFRESVQEHVMDAKGKQLKITISIGIANMPGEQIMEAGELIDAADHALYRAKERGRNRVEAV</sequence>
<feature type="modified residue" description="4-aspartylphosphate" evidence="3">
    <location>
        <position position="107"/>
    </location>
</feature>
<dbReference type="AlphaFoldDB" id="A0A1M6ZDS4"/>
<dbReference type="InterPro" id="IPR003661">
    <property type="entry name" value="HisK_dim/P_dom"/>
</dbReference>
<evidence type="ECO:0000259" key="4">
    <source>
        <dbReference type="PROSITE" id="PS50110"/>
    </source>
</evidence>
<dbReference type="CDD" id="cd00082">
    <property type="entry name" value="HisKA"/>
    <property type="match status" value="1"/>
</dbReference>
<protein>
    <submittedName>
        <fullName evidence="6">Two-component system, cell cycle response regulator</fullName>
    </submittedName>
</protein>
<keyword evidence="7" id="KW-1185">Reference proteome</keyword>
<dbReference type="EMBL" id="FQZU01000057">
    <property type="protein sequence ID" value="SHL28651.1"/>
    <property type="molecule type" value="Genomic_DNA"/>
</dbReference>
<dbReference type="Gene3D" id="3.30.70.270">
    <property type="match status" value="1"/>
</dbReference>
<gene>
    <name evidence="6" type="ORF">SAMN02745216_04952</name>
</gene>
<dbReference type="Pfam" id="PF00990">
    <property type="entry name" value="GGDEF"/>
    <property type="match status" value="1"/>
</dbReference>
<dbReference type="Gene3D" id="1.10.287.130">
    <property type="match status" value="1"/>
</dbReference>
<dbReference type="InterPro" id="IPR043128">
    <property type="entry name" value="Rev_trsase/Diguanyl_cyclase"/>
</dbReference>
<comment type="catalytic activity">
    <reaction evidence="1">
        <text>ATP + protein L-histidine = ADP + protein N-phospho-L-histidine.</text>
        <dbReference type="EC" id="2.7.13.3"/>
    </reaction>
</comment>
<organism evidence="6 7">
    <name type="scientific">Desulfatibacillum alkenivorans DSM 16219</name>
    <dbReference type="NCBI Taxonomy" id="1121393"/>
    <lineage>
        <taxon>Bacteria</taxon>
        <taxon>Pseudomonadati</taxon>
        <taxon>Thermodesulfobacteriota</taxon>
        <taxon>Desulfobacteria</taxon>
        <taxon>Desulfobacterales</taxon>
        <taxon>Desulfatibacillaceae</taxon>
        <taxon>Desulfatibacillum</taxon>
    </lineage>
</organism>
<dbReference type="Pfam" id="PF00512">
    <property type="entry name" value="HisKA"/>
    <property type="match status" value="1"/>
</dbReference>
<feature type="modified residue" description="4-aspartylphosphate" evidence="3">
    <location>
        <position position="345"/>
    </location>
</feature>
<evidence type="ECO:0000259" key="5">
    <source>
        <dbReference type="PROSITE" id="PS50887"/>
    </source>
</evidence>
<dbReference type="SMART" id="SM00448">
    <property type="entry name" value="REC"/>
    <property type="match status" value="2"/>
</dbReference>
<evidence type="ECO:0000256" key="3">
    <source>
        <dbReference type="PROSITE-ProRule" id="PRU00169"/>
    </source>
</evidence>
<dbReference type="SUPFAM" id="SSF55073">
    <property type="entry name" value="Nucleotide cyclase"/>
    <property type="match status" value="1"/>
</dbReference>
<dbReference type="PROSITE" id="PS50887">
    <property type="entry name" value="GGDEF"/>
    <property type="match status" value="1"/>
</dbReference>
<dbReference type="InterPro" id="IPR029787">
    <property type="entry name" value="Nucleotide_cyclase"/>
</dbReference>
<dbReference type="InterPro" id="IPR001789">
    <property type="entry name" value="Sig_transdc_resp-reg_receiver"/>
</dbReference>
<dbReference type="GO" id="GO:0052621">
    <property type="term" value="F:diguanylate cyclase activity"/>
    <property type="evidence" value="ECO:0007669"/>
    <property type="project" value="UniProtKB-EC"/>
</dbReference>
<dbReference type="SUPFAM" id="SSF52172">
    <property type="entry name" value="CheY-like"/>
    <property type="match status" value="2"/>
</dbReference>
<dbReference type="PROSITE" id="PS50110">
    <property type="entry name" value="RESPONSE_REGULATORY"/>
    <property type="match status" value="2"/>
</dbReference>
<keyword evidence="3" id="KW-0597">Phosphoprotein</keyword>
<dbReference type="SMART" id="SM00388">
    <property type="entry name" value="HisKA"/>
    <property type="match status" value="1"/>
</dbReference>
<dbReference type="GO" id="GO:0043709">
    <property type="term" value="P:cell adhesion involved in single-species biofilm formation"/>
    <property type="evidence" value="ECO:0007669"/>
    <property type="project" value="TreeGrafter"/>
</dbReference>
<dbReference type="GO" id="GO:0005886">
    <property type="term" value="C:plasma membrane"/>
    <property type="evidence" value="ECO:0007669"/>
    <property type="project" value="TreeGrafter"/>
</dbReference>
<dbReference type="InterPro" id="IPR011006">
    <property type="entry name" value="CheY-like_superfamily"/>
</dbReference>
<dbReference type="NCBIfam" id="TIGR00254">
    <property type="entry name" value="GGDEF"/>
    <property type="match status" value="1"/>
</dbReference>
<dbReference type="PANTHER" id="PTHR45138:SF9">
    <property type="entry name" value="DIGUANYLATE CYCLASE DGCM-RELATED"/>
    <property type="match status" value="1"/>
</dbReference>
<name>A0A1M6ZDS4_9BACT</name>
<comment type="catalytic activity">
    <reaction evidence="2">
        <text>2 GTP = 3',3'-c-di-GMP + 2 diphosphate</text>
        <dbReference type="Rhea" id="RHEA:24898"/>
        <dbReference type="ChEBI" id="CHEBI:33019"/>
        <dbReference type="ChEBI" id="CHEBI:37565"/>
        <dbReference type="ChEBI" id="CHEBI:58805"/>
        <dbReference type="EC" id="2.7.7.65"/>
    </reaction>
</comment>
<dbReference type="CDD" id="cd01949">
    <property type="entry name" value="GGDEF"/>
    <property type="match status" value="1"/>
</dbReference>
<dbReference type="Pfam" id="PF00072">
    <property type="entry name" value="Response_reg"/>
    <property type="match status" value="2"/>
</dbReference>
<dbReference type="OrthoDB" id="9778432at2"/>
<dbReference type="STRING" id="1121393.SAMN02745216_04952"/>
<reference evidence="7" key="1">
    <citation type="submission" date="2016-11" db="EMBL/GenBank/DDBJ databases">
        <authorList>
            <person name="Varghese N."/>
            <person name="Submissions S."/>
        </authorList>
    </citation>
    <scope>NUCLEOTIDE SEQUENCE [LARGE SCALE GENOMIC DNA]</scope>
    <source>
        <strain evidence="7">DSM 16219</strain>
    </source>
</reference>
<proteinExistence type="predicted"/>
<dbReference type="Proteomes" id="UP000183994">
    <property type="component" value="Unassembled WGS sequence"/>
</dbReference>
<evidence type="ECO:0000256" key="2">
    <source>
        <dbReference type="ARBA" id="ARBA00034247"/>
    </source>
</evidence>
<feature type="domain" description="Response regulatory" evidence="4">
    <location>
        <begin position="295"/>
        <end position="410"/>
    </location>
</feature>
<dbReference type="GO" id="GO:1902201">
    <property type="term" value="P:negative regulation of bacterial-type flagellum-dependent cell motility"/>
    <property type="evidence" value="ECO:0007669"/>
    <property type="project" value="TreeGrafter"/>
</dbReference>
<evidence type="ECO:0000313" key="7">
    <source>
        <dbReference type="Proteomes" id="UP000183994"/>
    </source>
</evidence>
<dbReference type="GO" id="GO:0000155">
    <property type="term" value="F:phosphorelay sensor kinase activity"/>
    <property type="evidence" value="ECO:0007669"/>
    <property type="project" value="InterPro"/>
</dbReference>
<dbReference type="Gene3D" id="3.40.50.2300">
    <property type="match status" value="2"/>
</dbReference>
<dbReference type="InterPro" id="IPR000160">
    <property type="entry name" value="GGDEF_dom"/>
</dbReference>
<evidence type="ECO:0000256" key="1">
    <source>
        <dbReference type="ARBA" id="ARBA00000085"/>
    </source>
</evidence>
<dbReference type="FunFam" id="3.30.70.270:FF:000001">
    <property type="entry name" value="Diguanylate cyclase domain protein"/>
    <property type="match status" value="1"/>
</dbReference>
<feature type="domain" description="Response regulatory" evidence="4">
    <location>
        <begin position="58"/>
        <end position="175"/>
    </location>
</feature>
<dbReference type="PANTHER" id="PTHR45138">
    <property type="entry name" value="REGULATORY COMPONENTS OF SENSORY TRANSDUCTION SYSTEM"/>
    <property type="match status" value="1"/>
</dbReference>
<feature type="domain" description="GGDEF" evidence="5">
    <location>
        <begin position="461"/>
        <end position="593"/>
    </location>
</feature>
<dbReference type="SUPFAM" id="SSF47384">
    <property type="entry name" value="Homodimeric domain of signal transducing histidine kinase"/>
    <property type="match status" value="1"/>
</dbReference>
<dbReference type="InterPro" id="IPR050469">
    <property type="entry name" value="Diguanylate_Cyclase"/>
</dbReference>
<dbReference type="InterPro" id="IPR036097">
    <property type="entry name" value="HisK_dim/P_sf"/>
</dbReference>